<reference evidence="9" key="2">
    <citation type="submission" date="2021-04" db="EMBL/GenBank/DDBJ databases">
        <authorList>
            <person name="Gilroy R."/>
        </authorList>
    </citation>
    <scope>NUCLEOTIDE SEQUENCE</scope>
    <source>
        <strain evidence="9">5134</strain>
    </source>
</reference>
<feature type="chain" id="PRO_5038658162" evidence="6">
    <location>
        <begin position="21"/>
        <end position="507"/>
    </location>
</feature>
<keyword evidence="5" id="KW-0998">Cell outer membrane</keyword>
<sequence length="507" mass="58136">MKRYILLLSSLAVLSGGVSCSLDKFPEMSYHEMNYSDPNADSDSGAQYQTREDIKAQLDALYSGIRSNIQESGYSDHLIYTEVRADNAYGGTAGLELAQIGSNSMDGSNPNIARDWNFYMNQVGKANQVICFIDDIKDPSLTDEERKQWKAEAMCWRAFMWYNMSRLWGEIPIVKEVPPAITSENVDEVYPMYYPAREPLDEVFKNILSDLEFATEYAPDPNPADKFLFTKGFAYGMLARVYAEPPVRDYSLVAKYCEEVEKLNYELTDRYGDMWAYDENDAVRNTSESIFEVTWTRTSGNWVYMMFHRDAYNPDKDYTWAKWCTPSRNLIAAYEAEGDTERYNTSIIYDECAWSNYYPSNNYAFMHKCPTNASSYILMRLGEIYLLHAEALAFQDDIDGALIWLNKIRKRAKLAEYQRTDIASVEDLRDKVLHERRLELAFEGHRFFDLVRFGKAAEVCDGANVPGSASYDSYVPARRPMTAETVLLPVPTAQIDNNSNLTQNPGY</sequence>
<evidence type="ECO:0000256" key="6">
    <source>
        <dbReference type="SAM" id="SignalP"/>
    </source>
</evidence>
<dbReference type="AlphaFoldDB" id="A0A9D1YZ11"/>
<dbReference type="InterPro" id="IPR033985">
    <property type="entry name" value="SusD-like_N"/>
</dbReference>
<keyword evidence="3 6" id="KW-0732">Signal</keyword>
<proteinExistence type="inferred from homology"/>
<evidence type="ECO:0000259" key="7">
    <source>
        <dbReference type="Pfam" id="PF07980"/>
    </source>
</evidence>
<dbReference type="PROSITE" id="PS51257">
    <property type="entry name" value="PROKAR_LIPOPROTEIN"/>
    <property type="match status" value="1"/>
</dbReference>
<name>A0A9D1YZ11_9BACT</name>
<dbReference type="Proteomes" id="UP000886844">
    <property type="component" value="Unassembled WGS sequence"/>
</dbReference>
<dbReference type="GO" id="GO:0009279">
    <property type="term" value="C:cell outer membrane"/>
    <property type="evidence" value="ECO:0007669"/>
    <property type="project" value="UniProtKB-SubCell"/>
</dbReference>
<keyword evidence="4" id="KW-0472">Membrane</keyword>
<reference evidence="9" key="1">
    <citation type="journal article" date="2021" name="PeerJ">
        <title>Extensive microbial diversity within the chicken gut microbiome revealed by metagenomics and culture.</title>
        <authorList>
            <person name="Gilroy R."/>
            <person name="Ravi A."/>
            <person name="Getino M."/>
            <person name="Pursley I."/>
            <person name="Horton D.L."/>
            <person name="Alikhan N.F."/>
            <person name="Baker D."/>
            <person name="Gharbi K."/>
            <person name="Hall N."/>
            <person name="Watson M."/>
            <person name="Adriaenssens E.M."/>
            <person name="Foster-Nyarko E."/>
            <person name="Jarju S."/>
            <person name="Secka A."/>
            <person name="Antonio M."/>
            <person name="Oren A."/>
            <person name="Chaudhuri R.R."/>
            <person name="La Ragione R."/>
            <person name="Hildebrand F."/>
            <person name="Pallen M.J."/>
        </authorList>
    </citation>
    <scope>NUCLEOTIDE SEQUENCE</scope>
    <source>
        <strain evidence="9">5134</strain>
    </source>
</reference>
<evidence type="ECO:0000256" key="5">
    <source>
        <dbReference type="ARBA" id="ARBA00023237"/>
    </source>
</evidence>
<protein>
    <submittedName>
        <fullName evidence="9">RagB/SusD family nutrient uptake outer membrane protein</fullName>
    </submittedName>
</protein>
<evidence type="ECO:0000259" key="8">
    <source>
        <dbReference type="Pfam" id="PF14322"/>
    </source>
</evidence>
<dbReference type="InterPro" id="IPR012944">
    <property type="entry name" value="SusD_RagB_dom"/>
</dbReference>
<gene>
    <name evidence="9" type="ORF">H9828_00240</name>
</gene>
<comment type="caution">
    <text evidence="9">The sequence shown here is derived from an EMBL/GenBank/DDBJ whole genome shotgun (WGS) entry which is preliminary data.</text>
</comment>
<comment type="subcellular location">
    <subcellularLocation>
        <location evidence="1">Cell outer membrane</location>
    </subcellularLocation>
</comment>
<dbReference type="CDD" id="cd08977">
    <property type="entry name" value="SusD"/>
    <property type="match status" value="1"/>
</dbReference>
<evidence type="ECO:0000313" key="10">
    <source>
        <dbReference type="Proteomes" id="UP000886844"/>
    </source>
</evidence>
<dbReference type="SUPFAM" id="SSF48452">
    <property type="entry name" value="TPR-like"/>
    <property type="match status" value="1"/>
</dbReference>
<comment type="similarity">
    <text evidence="2">Belongs to the SusD family.</text>
</comment>
<evidence type="ECO:0000256" key="1">
    <source>
        <dbReference type="ARBA" id="ARBA00004442"/>
    </source>
</evidence>
<dbReference type="EMBL" id="DXDA01000002">
    <property type="protein sequence ID" value="HIY67827.1"/>
    <property type="molecule type" value="Genomic_DNA"/>
</dbReference>
<dbReference type="InterPro" id="IPR011990">
    <property type="entry name" value="TPR-like_helical_dom_sf"/>
</dbReference>
<feature type="domain" description="SusD-like N-terminal" evidence="8">
    <location>
        <begin position="42"/>
        <end position="242"/>
    </location>
</feature>
<evidence type="ECO:0000256" key="2">
    <source>
        <dbReference type="ARBA" id="ARBA00006275"/>
    </source>
</evidence>
<feature type="domain" description="RagB/SusD" evidence="7">
    <location>
        <begin position="368"/>
        <end position="507"/>
    </location>
</feature>
<evidence type="ECO:0000256" key="3">
    <source>
        <dbReference type="ARBA" id="ARBA00022729"/>
    </source>
</evidence>
<dbReference type="Pfam" id="PF14322">
    <property type="entry name" value="SusD-like_3"/>
    <property type="match status" value="1"/>
</dbReference>
<accession>A0A9D1YZ11</accession>
<evidence type="ECO:0000256" key="4">
    <source>
        <dbReference type="ARBA" id="ARBA00023136"/>
    </source>
</evidence>
<evidence type="ECO:0000313" key="9">
    <source>
        <dbReference type="EMBL" id="HIY67827.1"/>
    </source>
</evidence>
<dbReference type="Pfam" id="PF07980">
    <property type="entry name" value="SusD_RagB"/>
    <property type="match status" value="1"/>
</dbReference>
<feature type="signal peptide" evidence="6">
    <location>
        <begin position="1"/>
        <end position="20"/>
    </location>
</feature>
<organism evidence="9 10">
    <name type="scientific">Candidatus Alistipes intestinigallinarum</name>
    <dbReference type="NCBI Taxonomy" id="2838440"/>
    <lineage>
        <taxon>Bacteria</taxon>
        <taxon>Pseudomonadati</taxon>
        <taxon>Bacteroidota</taxon>
        <taxon>Bacteroidia</taxon>
        <taxon>Bacteroidales</taxon>
        <taxon>Rikenellaceae</taxon>
        <taxon>Alistipes</taxon>
    </lineage>
</organism>
<dbReference type="Gene3D" id="1.25.40.390">
    <property type="match status" value="1"/>
</dbReference>